<dbReference type="OrthoDB" id="28894at2759"/>
<reference evidence="2" key="1">
    <citation type="submission" date="2017-05" db="UniProtKB">
        <authorList>
            <consortium name="EnsemblMetazoa"/>
        </authorList>
    </citation>
    <scope>IDENTIFICATION</scope>
</reference>
<dbReference type="SUPFAM" id="SSF55753">
    <property type="entry name" value="Actin depolymerizing proteins"/>
    <property type="match status" value="1"/>
</dbReference>
<dbReference type="STRING" id="400682.A0A1X7TWH3"/>
<dbReference type="InterPro" id="IPR036886">
    <property type="entry name" value="Villin_headpiece_dom_sf"/>
</dbReference>
<dbReference type="GO" id="GO:0005737">
    <property type="term" value="C:cytoplasm"/>
    <property type="evidence" value="ECO:0007669"/>
    <property type="project" value="TreeGrafter"/>
</dbReference>
<dbReference type="AlphaFoldDB" id="A0A1X7TWH3"/>
<dbReference type="InParanoid" id="A0A1X7TWH3"/>
<dbReference type="PROSITE" id="PS51089">
    <property type="entry name" value="HP"/>
    <property type="match status" value="1"/>
</dbReference>
<dbReference type="EnsemblMetazoa" id="Aqu2.1.19733_001">
    <property type="protein sequence ID" value="Aqu2.1.19733_001"/>
    <property type="gene ID" value="Aqu2.1.19733"/>
</dbReference>
<dbReference type="GO" id="GO:0015629">
    <property type="term" value="C:actin cytoskeleton"/>
    <property type="evidence" value="ECO:0007669"/>
    <property type="project" value="TreeGrafter"/>
</dbReference>
<dbReference type="GO" id="GO:0051014">
    <property type="term" value="P:actin filament severing"/>
    <property type="evidence" value="ECO:0007669"/>
    <property type="project" value="TreeGrafter"/>
</dbReference>
<dbReference type="Pfam" id="PF02209">
    <property type="entry name" value="VHP"/>
    <property type="match status" value="1"/>
</dbReference>
<dbReference type="InterPro" id="IPR029006">
    <property type="entry name" value="ADF-H/Gelsolin-like_dom_sf"/>
</dbReference>
<accession>A0A1X7TWH3</accession>
<dbReference type="SMART" id="SM00153">
    <property type="entry name" value="VHP"/>
    <property type="match status" value="1"/>
</dbReference>
<evidence type="ECO:0000313" key="2">
    <source>
        <dbReference type="EnsemblMetazoa" id="Aqu2.1.19733_001"/>
    </source>
</evidence>
<dbReference type="Gene3D" id="1.10.950.10">
    <property type="entry name" value="Villin headpiece domain"/>
    <property type="match status" value="1"/>
</dbReference>
<dbReference type="GO" id="GO:0005546">
    <property type="term" value="F:phosphatidylinositol-4,5-bisphosphate binding"/>
    <property type="evidence" value="ECO:0007669"/>
    <property type="project" value="TreeGrafter"/>
</dbReference>
<sequence>LGYTVSQQTLEGEECPAVKHLMGDKLEYAPLTSPASYTPRLFQLSGSTGWFRATEETHVACPEDISIVPDHFPFTQETIYTAVQPAVFLIDAHSVLYLWFGWWPEQKNALLREKNAFSGTAMSRWAQEKKLSLETALNYAKESGRSPLPTLYVVSAGSEDLEFINLFPYWRDNPDVVKLNNAQAGDGTIVRSRRSGEEEFSKYTRTSYSLEELKKRPEELNHNKLETYLSDKDFQDIFKMSKDEFSLLPTWKQVNHKNINWMVGLSDELAGSFVKVVVPTIPNHHRQNYTGGMFYEETWHTGVTTGVVSFTLSNTPPSLLAQVFTHTAQQLRFHSFELIIRLQKYLLRYSFSNVSG</sequence>
<dbReference type="InterPro" id="IPR007122">
    <property type="entry name" value="Villin/Gelsolin"/>
</dbReference>
<dbReference type="SUPFAM" id="SSF47050">
    <property type="entry name" value="VHP, Villin headpiece domain"/>
    <property type="match status" value="1"/>
</dbReference>
<protein>
    <recommendedName>
        <fullName evidence="1">HP domain-containing protein</fullName>
    </recommendedName>
</protein>
<organism evidence="2">
    <name type="scientific">Amphimedon queenslandica</name>
    <name type="common">Sponge</name>
    <dbReference type="NCBI Taxonomy" id="400682"/>
    <lineage>
        <taxon>Eukaryota</taxon>
        <taxon>Metazoa</taxon>
        <taxon>Porifera</taxon>
        <taxon>Demospongiae</taxon>
        <taxon>Heteroscleromorpha</taxon>
        <taxon>Haplosclerida</taxon>
        <taxon>Niphatidae</taxon>
        <taxon>Amphimedon</taxon>
    </lineage>
</organism>
<dbReference type="PANTHER" id="PTHR11977">
    <property type="entry name" value="VILLIN"/>
    <property type="match status" value="1"/>
</dbReference>
<feature type="domain" description="HP" evidence="1">
    <location>
        <begin position="202"/>
        <end position="263"/>
    </location>
</feature>
<dbReference type="GO" id="GO:0051015">
    <property type="term" value="F:actin filament binding"/>
    <property type="evidence" value="ECO:0007669"/>
    <property type="project" value="InterPro"/>
</dbReference>
<name>A0A1X7TWH3_AMPQE</name>
<dbReference type="Gene3D" id="3.40.20.10">
    <property type="entry name" value="Severin"/>
    <property type="match status" value="1"/>
</dbReference>
<dbReference type="eggNOG" id="KOG0445">
    <property type="taxonomic scope" value="Eukaryota"/>
</dbReference>
<dbReference type="GO" id="GO:0008154">
    <property type="term" value="P:actin polymerization or depolymerization"/>
    <property type="evidence" value="ECO:0007669"/>
    <property type="project" value="TreeGrafter"/>
</dbReference>
<dbReference type="InterPro" id="IPR003128">
    <property type="entry name" value="Villin_headpiece"/>
</dbReference>
<proteinExistence type="predicted"/>
<evidence type="ECO:0000259" key="1">
    <source>
        <dbReference type="PROSITE" id="PS51089"/>
    </source>
</evidence>
<dbReference type="PANTHER" id="PTHR11977:SF45">
    <property type="entry name" value="SUPERVILLIN"/>
    <property type="match status" value="1"/>
</dbReference>
<dbReference type="GO" id="GO:0051016">
    <property type="term" value="P:barbed-end actin filament capping"/>
    <property type="evidence" value="ECO:0007669"/>
    <property type="project" value="TreeGrafter"/>
</dbReference>